<keyword evidence="5" id="KW-1185">Reference proteome</keyword>
<dbReference type="InterPro" id="IPR013970">
    <property type="entry name" value="Rfa2"/>
</dbReference>
<name>A0AAN9SIT1_PSOTE</name>
<dbReference type="Pfam" id="PF08661">
    <property type="entry name" value="Rep_fac-A_3"/>
    <property type="match status" value="1"/>
</dbReference>
<evidence type="ECO:0000313" key="4">
    <source>
        <dbReference type="EMBL" id="KAK7396696.1"/>
    </source>
</evidence>
<dbReference type="CDD" id="cd04479">
    <property type="entry name" value="RPA3"/>
    <property type="match status" value="1"/>
</dbReference>
<dbReference type="SUPFAM" id="SSF50249">
    <property type="entry name" value="Nucleic acid-binding proteins"/>
    <property type="match status" value="1"/>
</dbReference>
<evidence type="ECO:0000313" key="5">
    <source>
        <dbReference type="Proteomes" id="UP001386955"/>
    </source>
</evidence>
<dbReference type="GO" id="GO:0006310">
    <property type="term" value="P:DNA recombination"/>
    <property type="evidence" value="ECO:0007669"/>
    <property type="project" value="InterPro"/>
</dbReference>
<dbReference type="EMBL" id="JAYMYS010000004">
    <property type="protein sequence ID" value="KAK7396696.1"/>
    <property type="molecule type" value="Genomic_DNA"/>
</dbReference>
<comment type="similarity">
    <text evidence="2">Belongs to the replication factor A protein 3 family.</text>
</comment>
<evidence type="ECO:0000256" key="2">
    <source>
        <dbReference type="ARBA" id="ARBA00009761"/>
    </source>
</evidence>
<keyword evidence="3" id="KW-0539">Nucleus</keyword>
<dbReference type="PANTHER" id="PTHR47058:SF3">
    <property type="entry name" value="REPLICATION PROTEIN A 14 KDA SUBUNIT A-RELATED"/>
    <property type="match status" value="1"/>
</dbReference>
<evidence type="ECO:0000256" key="3">
    <source>
        <dbReference type="ARBA" id="ARBA00023242"/>
    </source>
</evidence>
<evidence type="ECO:0000256" key="1">
    <source>
        <dbReference type="ARBA" id="ARBA00004123"/>
    </source>
</evidence>
<proteinExistence type="inferred from homology"/>
<dbReference type="Gene3D" id="2.40.50.140">
    <property type="entry name" value="Nucleic acid-binding proteins"/>
    <property type="match status" value="1"/>
</dbReference>
<gene>
    <name evidence="4" type="ORF">VNO78_17854</name>
</gene>
<dbReference type="GO" id="GO:0003677">
    <property type="term" value="F:DNA binding"/>
    <property type="evidence" value="ECO:0007669"/>
    <property type="project" value="InterPro"/>
</dbReference>
<comment type="subcellular location">
    <subcellularLocation>
        <location evidence="1">Nucleus</location>
    </subcellularLocation>
</comment>
<protein>
    <submittedName>
        <fullName evidence="4">Uncharacterized protein</fullName>
    </submittedName>
</protein>
<dbReference type="InterPro" id="IPR012340">
    <property type="entry name" value="NA-bd_OB-fold"/>
</dbReference>
<dbReference type="Proteomes" id="UP001386955">
    <property type="component" value="Unassembled WGS sequence"/>
</dbReference>
<reference evidence="4 5" key="1">
    <citation type="submission" date="2024-01" db="EMBL/GenBank/DDBJ databases">
        <title>The genomes of 5 underutilized Papilionoideae crops provide insights into root nodulation and disease resistanc.</title>
        <authorList>
            <person name="Jiang F."/>
        </authorList>
    </citation>
    <scope>NUCLEOTIDE SEQUENCE [LARGE SCALE GENOMIC DNA]</scope>
    <source>
        <strain evidence="4">DUOXIRENSHENG_FW03</strain>
        <tissue evidence="4">Leaves</tissue>
    </source>
</reference>
<dbReference type="AlphaFoldDB" id="A0AAN9SIT1"/>
<dbReference type="GO" id="GO:0031981">
    <property type="term" value="C:nuclear lumen"/>
    <property type="evidence" value="ECO:0007669"/>
    <property type="project" value="UniProtKB-ARBA"/>
</dbReference>
<accession>A0AAN9SIT1</accession>
<comment type="caution">
    <text evidence="4">The sequence shown here is derived from an EMBL/GenBank/DDBJ whole genome shotgun (WGS) entry which is preliminary data.</text>
</comment>
<dbReference type="GO" id="GO:0006260">
    <property type="term" value="P:DNA replication"/>
    <property type="evidence" value="ECO:0007669"/>
    <property type="project" value="InterPro"/>
</dbReference>
<dbReference type="GO" id="GO:0006281">
    <property type="term" value="P:DNA repair"/>
    <property type="evidence" value="ECO:0007669"/>
    <property type="project" value="InterPro"/>
</dbReference>
<dbReference type="PANTHER" id="PTHR47058">
    <property type="entry name" value="REPLICATION PROTEIN A 14 KDA SUBUNIT A-RELATED"/>
    <property type="match status" value="1"/>
</dbReference>
<sequence>MWEWNITQTDSKRQNACNYVKDGSKNLNVKMPPSMIWLSTLFNRILLNKDMLPPADIADELHPGNNVQVHVDPVSSDVATTKEYKNMDISNPVAFVNAELLHFNVGRRVRTLMQVVRSDGGVVIGKSTDEKQIVVKGSPPPVPLTTFVEVVGIVNSDKSIVAEIWTNFGDAIDMVVYNKLCQLANGEFKHLFL</sequence>
<organism evidence="4 5">
    <name type="scientific">Psophocarpus tetragonolobus</name>
    <name type="common">Winged bean</name>
    <name type="synonym">Dolichos tetragonolobus</name>
    <dbReference type="NCBI Taxonomy" id="3891"/>
    <lineage>
        <taxon>Eukaryota</taxon>
        <taxon>Viridiplantae</taxon>
        <taxon>Streptophyta</taxon>
        <taxon>Embryophyta</taxon>
        <taxon>Tracheophyta</taxon>
        <taxon>Spermatophyta</taxon>
        <taxon>Magnoliopsida</taxon>
        <taxon>eudicotyledons</taxon>
        <taxon>Gunneridae</taxon>
        <taxon>Pentapetalae</taxon>
        <taxon>rosids</taxon>
        <taxon>fabids</taxon>
        <taxon>Fabales</taxon>
        <taxon>Fabaceae</taxon>
        <taxon>Papilionoideae</taxon>
        <taxon>50 kb inversion clade</taxon>
        <taxon>NPAAA clade</taxon>
        <taxon>indigoferoid/millettioid clade</taxon>
        <taxon>Phaseoleae</taxon>
        <taxon>Psophocarpus</taxon>
    </lineage>
</organism>